<reference evidence="2" key="1">
    <citation type="submission" date="2014-11" db="EMBL/GenBank/DDBJ databases">
        <authorList>
            <person name="Amaro Gonzalez C."/>
        </authorList>
    </citation>
    <scope>NUCLEOTIDE SEQUENCE</scope>
</reference>
<reference evidence="2" key="2">
    <citation type="journal article" date="2015" name="Fish Shellfish Immunol.">
        <title>Early steps in the European eel (Anguilla anguilla)-Vibrio vulnificus interaction in the gills: Role of the RtxA13 toxin.</title>
        <authorList>
            <person name="Callol A."/>
            <person name="Pajuelo D."/>
            <person name="Ebbesson L."/>
            <person name="Teles M."/>
            <person name="MacKenzie S."/>
            <person name="Amaro C."/>
        </authorList>
    </citation>
    <scope>NUCLEOTIDE SEQUENCE</scope>
</reference>
<evidence type="ECO:0000256" key="1">
    <source>
        <dbReference type="SAM" id="MobiDB-lite"/>
    </source>
</evidence>
<dbReference type="EMBL" id="GBXM01072447">
    <property type="protein sequence ID" value="JAH36130.1"/>
    <property type="molecule type" value="Transcribed_RNA"/>
</dbReference>
<organism evidence="2">
    <name type="scientific">Anguilla anguilla</name>
    <name type="common">European freshwater eel</name>
    <name type="synonym">Muraena anguilla</name>
    <dbReference type="NCBI Taxonomy" id="7936"/>
    <lineage>
        <taxon>Eukaryota</taxon>
        <taxon>Metazoa</taxon>
        <taxon>Chordata</taxon>
        <taxon>Craniata</taxon>
        <taxon>Vertebrata</taxon>
        <taxon>Euteleostomi</taxon>
        <taxon>Actinopterygii</taxon>
        <taxon>Neopterygii</taxon>
        <taxon>Teleostei</taxon>
        <taxon>Anguilliformes</taxon>
        <taxon>Anguillidae</taxon>
        <taxon>Anguilla</taxon>
    </lineage>
</organism>
<accession>A0A0E9S633</accession>
<feature type="compositionally biased region" description="Low complexity" evidence="1">
    <location>
        <begin position="16"/>
        <end position="31"/>
    </location>
</feature>
<name>A0A0E9S633_ANGAN</name>
<protein>
    <submittedName>
        <fullName evidence="2">Uncharacterized protein</fullName>
    </submittedName>
</protein>
<dbReference type="AlphaFoldDB" id="A0A0E9S633"/>
<proteinExistence type="predicted"/>
<evidence type="ECO:0000313" key="2">
    <source>
        <dbReference type="EMBL" id="JAH36130.1"/>
    </source>
</evidence>
<sequence>MRCTVILPENRTYSHMGSGMASASESGTEETYGVSSH</sequence>
<feature type="region of interest" description="Disordered" evidence="1">
    <location>
        <begin position="1"/>
        <end position="37"/>
    </location>
</feature>